<organism evidence="1 2">
    <name type="scientific">Actinorhabdospora filicis</name>
    <dbReference type="NCBI Taxonomy" id="1785913"/>
    <lineage>
        <taxon>Bacteria</taxon>
        <taxon>Bacillati</taxon>
        <taxon>Actinomycetota</taxon>
        <taxon>Actinomycetes</taxon>
        <taxon>Micromonosporales</taxon>
        <taxon>Micromonosporaceae</taxon>
        <taxon>Actinorhabdospora</taxon>
    </lineage>
</organism>
<dbReference type="RefSeq" id="WP_285663690.1">
    <property type="nucleotide sequence ID" value="NZ_BSTX01000002.1"/>
</dbReference>
<proteinExistence type="predicted"/>
<protein>
    <submittedName>
        <fullName evidence="1">Uncharacterized protein</fullName>
    </submittedName>
</protein>
<dbReference type="EMBL" id="BSTX01000002">
    <property type="protein sequence ID" value="GLZ78538.1"/>
    <property type="molecule type" value="Genomic_DNA"/>
</dbReference>
<keyword evidence="2" id="KW-1185">Reference proteome</keyword>
<sequence length="214" mass="23624">MTRPSPPDLRTLHAVRLLGFADDPAIAVRAGISPAEASSNLLDAESRGWTQHMAFADLRGWSLTQAGKAENERRLAEERAEADPGGEIEAVHRAFLPLNARLLRACTDWQLKPTAADRFAPNDHRDPAWDDRVLAELAAIGEALSPLNGRLSRVLARFDGYDVRFQAALRRARGGRTEWVDKTDVDSCHRVWFQLHEDLIATLGVERGAEGTTG</sequence>
<evidence type="ECO:0000313" key="1">
    <source>
        <dbReference type="EMBL" id="GLZ78538.1"/>
    </source>
</evidence>
<gene>
    <name evidence="1" type="ORF">Afil01_33450</name>
</gene>
<dbReference type="Proteomes" id="UP001165079">
    <property type="component" value="Unassembled WGS sequence"/>
</dbReference>
<dbReference type="AlphaFoldDB" id="A0A9W6SM63"/>
<comment type="caution">
    <text evidence="1">The sequence shown here is derived from an EMBL/GenBank/DDBJ whole genome shotgun (WGS) entry which is preliminary data.</text>
</comment>
<evidence type="ECO:0000313" key="2">
    <source>
        <dbReference type="Proteomes" id="UP001165079"/>
    </source>
</evidence>
<accession>A0A9W6SM63</accession>
<name>A0A9W6SM63_9ACTN</name>
<reference evidence="1" key="1">
    <citation type="submission" date="2023-03" db="EMBL/GenBank/DDBJ databases">
        <title>Actinorhabdospora filicis NBRC 111898.</title>
        <authorList>
            <person name="Ichikawa N."/>
            <person name="Sato H."/>
            <person name="Tonouchi N."/>
        </authorList>
    </citation>
    <scope>NUCLEOTIDE SEQUENCE</scope>
    <source>
        <strain evidence="1">NBRC 111898</strain>
    </source>
</reference>